<keyword evidence="7 15" id="KW-0378">Hydrolase</keyword>
<comment type="caution">
    <text evidence="15">Lacks conserved residue(s) required for the propagation of feature annotation.</text>
</comment>
<evidence type="ECO:0000256" key="10">
    <source>
        <dbReference type="ARBA" id="ARBA00023125"/>
    </source>
</evidence>
<comment type="subunit">
    <text evidence="15">Can form hexamers. Interacts with E2 protein; this interaction increases E1 DNA binding specificity. Interacts with host DNA polymerase subunit POLA2. Interacts with host single stranded DNA-binding protein RPA1. Interacts with host TOP1; this interaction stimulates the enzymatic activity of TOP1.</text>
</comment>
<feature type="modified residue" description="Phosphoserine; by host" evidence="15">
    <location>
        <position position="109"/>
    </location>
</feature>
<protein>
    <recommendedName>
        <fullName evidence="15 16">Replication protein E1</fullName>
        <ecNumber evidence="15 16">5.6.2.4</ecNumber>
    </recommendedName>
    <alternativeName>
        <fullName evidence="15">ATP-dependent helicase E1</fullName>
    </alternativeName>
    <alternativeName>
        <fullName evidence="15">DNA 3'-5' helicase E1</fullName>
    </alternativeName>
</protein>
<dbReference type="Pfam" id="PF00519">
    <property type="entry name" value="PPV_E1_C"/>
    <property type="match status" value="1"/>
</dbReference>
<feature type="cross-link" description="Glycyl lysine isopeptide (Lys-Gly) (interchain with G-Cter in SUMO)" evidence="15">
    <location>
        <position position="557"/>
    </location>
</feature>
<dbReference type="GO" id="GO:0016887">
    <property type="term" value="F:ATP hydrolysis activity"/>
    <property type="evidence" value="ECO:0007669"/>
    <property type="project" value="RHEA"/>
</dbReference>
<comment type="PTM">
    <text evidence="15">Sumoylated.</text>
</comment>
<dbReference type="Pfam" id="PF00524">
    <property type="entry name" value="PPV_E1_N"/>
    <property type="match status" value="1"/>
</dbReference>
<evidence type="ECO:0000313" key="19">
    <source>
        <dbReference type="EMBL" id="AAD38970.1"/>
    </source>
</evidence>
<dbReference type="Gene3D" id="1.10.10.510">
    <property type="entry name" value="Zinc finger, large T-antigen D1 domain"/>
    <property type="match status" value="1"/>
</dbReference>
<keyword evidence="4 15" id="KW-1048">Host nucleus</keyword>
<dbReference type="InterPro" id="IPR046832">
    <property type="entry name" value="PPV_E1_DBD"/>
</dbReference>
<name>Q9WNM8_9PAPI</name>
<keyword evidence="6 15" id="KW-0547">Nucleotide-binding</keyword>
<feature type="modified residue" description="Phosphoserine; by host" evidence="15">
    <location>
        <position position="94"/>
    </location>
</feature>
<dbReference type="GO" id="GO:0042025">
    <property type="term" value="C:host cell nucleus"/>
    <property type="evidence" value="ECO:0007669"/>
    <property type="project" value="UniProtKB-SubCell"/>
</dbReference>
<keyword evidence="10 15" id="KW-0238">DNA-binding</keyword>
<evidence type="ECO:0000256" key="15">
    <source>
        <dbReference type="HAMAP-Rule" id="MF_04000"/>
    </source>
</evidence>
<feature type="domain" description="SF3 helicase" evidence="18">
    <location>
        <begin position="450"/>
        <end position="600"/>
    </location>
</feature>
<keyword evidence="11 15" id="KW-0413">Isomerase</keyword>
<feature type="modified residue" description="Phosphoserine; by host" evidence="15">
    <location>
        <position position="98"/>
    </location>
</feature>
<comment type="function">
    <text evidence="14 15">ATP-dependent DNA 3'-5' helicase required for initiation of viral DNA replication. It forms a complex with the viral E2 protein. The E1-E2 complex binds to the replication origin which contains binding sites for both proteins. During the initial step, a dimer of E1 interacts with a dimer of protein E2 leading to a complex that binds the viral origin of replication with high specificity. Then, a second dimer of E1 displaces the E2 dimer in an ATP-dependent manner to form the E1 tetramer. Following this, two E1 monomers are added to each half of the site, which results in the formation of two E1 trimers on the viral ori. Subsequently, two hexamers will be created. The double hexamer acts as a bi-directional helicase machinery and unwinds the viral DNA and then recruits the host DNA polymerase to start replication.</text>
</comment>
<evidence type="ECO:0000256" key="7">
    <source>
        <dbReference type="ARBA" id="ARBA00022801"/>
    </source>
</evidence>
<dbReference type="Proteomes" id="UP000172383">
    <property type="component" value="Genome"/>
</dbReference>
<dbReference type="InterPro" id="IPR037102">
    <property type="entry name" value="Znf_lg_T-Ag_D1_dom_sf"/>
</dbReference>
<keyword evidence="2 15" id="KW-0244">Early protein</keyword>
<feature type="short sequence motif" description="Nuclear localization signal" evidence="15">
    <location>
        <begin position="88"/>
        <end position="90"/>
    </location>
</feature>
<dbReference type="PIRSF" id="PIRSF003383">
    <property type="entry name" value="Rep_E1_papillomaV"/>
    <property type="match status" value="1"/>
</dbReference>
<dbReference type="InterPro" id="IPR046935">
    <property type="entry name" value="PPV_E1_DBD_sf"/>
</dbReference>
<reference evidence="19 20" key="1">
    <citation type="journal article" date="1999" name="Virology">
        <title>Nucleotide sequence and characterization of human papillomavirus type 83, a novel genital papillomavirus.</title>
        <authorList>
            <person name="Brown D.R."/>
            <person name="McClowry T.L."/>
            <person name="Woods K."/>
            <person name="Fife K.H."/>
        </authorList>
    </citation>
    <scope>NUCLEOTIDE SEQUENCE [LARGE SCALE GENOMIC DNA]</scope>
</reference>
<organism evidence="19 20">
    <name type="scientific">human papillomavirus 83</name>
    <dbReference type="NCBI Taxonomy" id="333772"/>
    <lineage>
        <taxon>Viruses</taxon>
        <taxon>Monodnaviria</taxon>
        <taxon>Shotokuvirae</taxon>
        <taxon>Cossaviricota</taxon>
        <taxon>Papovaviricetes</taxon>
        <taxon>Zurhausenvirales</taxon>
        <taxon>Papillomaviridae</taxon>
        <taxon>Firstpapillomavirinae</taxon>
        <taxon>Alphapapillomavirus</taxon>
        <taxon>Alphapapillomavirus 3</taxon>
    </lineage>
</organism>
<evidence type="ECO:0000256" key="8">
    <source>
        <dbReference type="ARBA" id="ARBA00022806"/>
    </source>
</evidence>
<comment type="PTM">
    <text evidence="15">Phosphorylated.</text>
</comment>
<dbReference type="InterPro" id="IPR001177">
    <property type="entry name" value="PPV_DNA_helicase_E1_C"/>
</dbReference>
<dbReference type="GO" id="GO:0006260">
    <property type="term" value="P:DNA replication"/>
    <property type="evidence" value="ECO:0007669"/>
    <property type="project" value="UniProtKB-UniRule"/>
</dbReference>
<comment type="similarity">
    <text evidence="15 16">Belongs to the papillomaviridae E1 protein family.</text>
</comment>
<dbReference type="Gene3D" id="3.40.50.300">
    <property type="entry name" value="P-loop containing nucleotide triphosphate hydrolases"/>
    <property type="match status" value="1"/>
</dbReference>
<evidence type="ECO:0000256" key="14">
    <source>
        <dbReference type="ARBA" id="ARBA00093297"/>
    </source>
</evidence>
<dbReference type="GO" id="GO:0005524">
    <property type="term" value="F:ATP binding"/>
    <property type="evidence" value="ECO:0007669"/>
    <property type="project" value="UniProtKB-UniRule"/>
</dbReference>
<dbReference type="SUPFAM" id="SSF55464">
    <property type="entry name" value="Origin of replication-binding domain, RBD-like"/>
    <property type="match status" value="1"/>
</dbReference>
<feature type="region of interest" description="Disordered" evidence="17">
    <location>
        <begin position="623"/>
        <end position="651"/>
    </location>
</feature>
<dbReference type="SUPFAM" id="SSF52540">
    <property type="entry name" value="P-loop containing nucleoside triphosphate hydrolases"/>
    <property type="match status" value="1"/>
</dbReference>
<dbReference type="GO" id="GO:0003677">
    <property type="term" value="F:DNA binding"/>
    <property type="evidence" value="ECO:0007669"/>
    <property type="project" value="UniProtKB-UniRule"/>
</dbReference>
<dbReference type="InterPro" id="IPR016393">
    <property type="entry name" value="Rep_E1_papillomaV"/>
</dbReference>
<dbReference type="HAMAP" id="MF_04000">
    <property type="entry name" value="PPV_E1"/>
    <property type="match status" value="1"/>
</dbReference>
<dbReference type="GO" id="GO:0043138">
    <property type="term" value="F:3'-5' DNA helicase activity"/>
    <property type="evidence" value="ECO:0007669"/>
    <property type="project" value="UniProtKB-UniRule"/>
</dbReference>
<evidence type="ECO:0000256" key="3">
    <source>
        <dbReference type="ARBA" id="ARBA00022553"/>
    </source>
</evidence>
<evidence type="ECO:0000313" key="20">
    <source>
        <dbReference type="Proteomes" id="UP000172383"/>
    </source>
</evidence>
<evidence type="ECO:0000256" key="12">
    <source>
        <dbReference type="ARBA" id="ARBA00034617"/>
    </source>
</evidence>
<accession>Q9WNM8</accession>
<gene>
    <name evidence="15 19" type="primary">E1</name>
</gene>
<feature type="region of interest" description="DNA-binding region" evidence="15">
    <location>
        <begin position="185"/>
        <end position="351"/>
    </location>
</feature>
<dbReference type="EC" id="5.6.2.4" evidence="15 16"/>
<keyword evidence="15" id="KW-0832">Ubl conjugation</keyword>
<evidence type="ECO:0000256" key="13">
    <source>
        <dbReference type="ARBA" id="ARBA00048988"/>
    </source>
</evidence>
<proteinExistence type="inferred from homology"/>
<evidence type="ECO:0000256" key="9">
    <source>
        <dbReference type="ARBA" id="ARBA00022840"/>
    </source>
</evidence>
<evidence type="ECO:0000256" key="5">
    <source>
        <dbReference type="ARBA" id="ARBA00022705"/>
    </source>
</evidence>
<dbReference type="EMBL" id="AF151983">
    <property type="protein sequence ID" value="AAD38970.1"/>
    <property type="molecule type" value="Genomic_DNA"/>
</dbReference>
<comment type="catalytic activity">
    <reaction evidence="13 15 16">
        <text>ATP + H2O = ADP + phosphate + H(+)</text>
        <dbReference type="Rhea" id="RHEA:13065"/>
        <dbReference type="ChEBI" id="CHEBI:15377"/>
        <dbReference type="ChEBI" id="CHEBI:15378"/>
        <dbReference type="ChEBI" id="CHEBI:30616"/>
        <dbReference type="ChEBI" id="CHEBI:43474"/>
        <dbReference type="ChEBI" id="CHEBI:456216"/>
        <dbReference type="EC" id="5.6.2.4"/>
    </reaction>
</comment>
<evidence type="ECO:0000256" key="17">
    <source>
        <dbReference type="SAM" id="MobiDB-lite"/>
    </source>
</evidence>
<evidence type="ECO:0000256" key="11">
    <source>
        <dbReference type="ARBA" id="ARBA00023235"/>
    </source>
</evidence>
<keyword evidence="8 15" id="KW-0347">Helicase</keyword>
<evidence type="ECO:0000256" key="6">
    <source>
        <dbReference type="ARBA" id="ARBA00022741"/>
    </source>
</evidence>
<dbReference type="InterPro" id="IPR014015">
    <property type="entry name" value="Helicase_SF3_DNA-vir"/>
</dbReference>
<sequence>MADTEGTDTGTGEFNTVTGAGGWFMVEAIVDKTTGDTVSSDEDEELTDNGEDLVDFIDRHPGDGQEVPLELFVQQTAEDDAAIVQAVKRKFVCSPASSSCATWVDSELSPRLDAINLNRRQEKARRRLFEQDSGYGNTQVETGTSESQVPGENEGVGGAVAAQETRGEGREGGDGESQPPVQVQQTQDRAPELLELFKCSNVRAAILSKFKDLFGLSFYDLVRQFKSDKSICGDWVVCAFGVYYAVAEAVKTLLQPQCLYAHIQVQASQWGMVVLMLLRFKCGKSRETVAKYMGTVLNVPEKHMLIEPPKIRSGPCALYWYRTAMGNASEVLGETPEWIVRQTVVGHAMGEAQFSLSMLVQWAYDNDIQEESDLAYGYAQLGNTDPNAAAFLASNCQAKYIKDAMTMCRLYRRAEQSRMSMAQWIAHRGRKVADTGDWKHIVKFLKYQNVEFISFISAFKLFLKGVPKKSCLVFYGPSDTGKSLFCMSLLQYLGGAVISYVNSSSHFWLSPLADAKIGLLDDATAQCWTYIDVYLRSILDGNPTSIDRKHRTLTQLKCPPLMITTNVDPLADESLKYQRSRITVFKFLNKCPVTNSGELVYTLNNETWKSFFQRSWARLELHQEEEEEEEEEDGIASRPFRCVPGDANRPL</sequence>
<keyword evidence="3 15" id="KW-0597">Phosphoprotein</keyword>
<feature type="compositionally biased region" description="Low complexity" evidence="17">
    <location>
        <begin position="149"/>
        <end position="164"/>
    </location>
</feature>
<evidence type="ECO:0000259" key="18">
    <source>
        <dbReference type="PROSITE" id="PS51206"/>
    </source>
</evidence>
<dbReference type="Gene3D" id="3.40.1310.10">
    <property type="match status" value="1"/>
</dbReference>
<feature type="compositionally biased region" description="Acidic residues" evidence="17">
    <location>
        <begin position="623"/>
        <end position="634"/>
    </location>
</feature>
<feature type="region of interest" description="Disordered" evidence="17">
    <location>
        <begin position="127"/>
        <end position="185"/>
    </location>
</feature>
<evidence type="ECO:0000256" key="2">
    <source>
        <dbReference type="ARBA" id="ARBA00022518"/>
    </source>
</evidence>
<feature type="short sequence motif" description="Nuclear export signal" evidence="15">
    <location>
        <begin position="108"/>
        <end position="117"/>
    </location>
</feature>
<feature type="compositionally biased region" description="Polar residues" evidence="17">
    <location>
        <begin position="134"/>
        <end position="148"/>
    </location>
</feature>
<dbReference type="PROSITE" id="PS51206">
    <property type="entry name" value="SF3_HELICASE_1"/>
    <property type="match status" value="1"/>
</dbReference>
<comment type="function">
    <text evidence="16">ATP-dependent DNA helicase required for initiation of viral DNA replication. It forms a complex with the viral E2 protein. The E1-E2 complex binds to the replication origin which contains binding sites for both proteins.</text>
</comment>
<feature type="binding site" evidence="15">
    <location>
        <begin position="476"/>
        <end position="483"/>
    </location>
    <ligand>
        <name>ATP</name>
        <dbReference type="ChEBI" id="CHEBI:30616"/>
    </ligand>
</feature>
<evidence type="ECO:0000256" key="4">
    <source>
        <dbReference type="ARBA" id="ARBA00022562"/>
    </source>
</evidence>
<keyword evidence="9 15" id="KW-0067">ATP-binding</keyword>
<keyword evidence="15" id="KW-1017">Isopeptide bond</keyword>
<dbReference type="InterPro" id="IPR027417">
    <property type="entry name" value="P-loop_NTPase"/>
</dbReference>
<evidence type="ECO:0000256" key="1">
    <source>
        <dbReference type="ARBA" id="ARBA00004147"/>
    </source>
</evidence>
<comment type="catalytic activity">
    <reaction evidence="12 15">
        <text>Couples ATP hydrolysis with the unwinding of duplex DNA by translocating in the 3'-5' direction.</text>
        <dbReference type="EC" id="5.6.2.4"/>
    </reaction>
</comment>
<dbReference type="Pfam" id="PF20450">
    <property type="entry name" value="PPV_E1_DBD"/>
    <property type="match status" value="1"/>
</dbReference>
<dbReference type="InterPro" id="IPR014000">
    <property type="entry name" value="PPV_DNA_helicase_E1_N"/>
</dbReference>
<keyword evidence="5 15" id="KW-0235">DNA replication</keyword>
<comment type="subcellular location">
    <subcellularLocation>
        <location evidence="1 15">Host nucleus</location>
    </subcellularLocation>
</comment>
<evidence type="ECO:0000256" key="16">
    <source>
        <dbReference type="PIRNR" id="PIRNR003383"/>
    </source>
</evidence>